<dbReference type="GO" id="GO:0016020">
    <property type="term" value="C:membrane"/>
    <property type="evidence" value="ECO:0007669"/>
    <property type="project" value="InterPro"/>
</dbReference>
<protein>
    <recommendedName>
        <fullName evidence="3">HAMP domain-containing protein</fullName>
    </recommendedName>
</protein>
<gene>
    <name evidence="4" type="ORF">QCA50_012618</name>
</gene>
<dbReference type="InterPro" id="IPR003660">
    <property type="entry name" value="HAMP_dom"/>
</dbReference>
<dbReference type="PROSITE" id="PS50885">
    <property type="entry name" value="HAMP"/>
    <property type="match status" value="2"/>
</dbReference>
<evidence type="ECO:0000313" key="4">
    <source>
        <dbReference type="EMBL" id="KAK7684294.1"/>
    </source>
</evidence>
<dbReference type="Proteomes" id="UP001385951">
    <property type="component" value="Unassembled WGS sequence"/>
</dbReference>
<keyword evidence="2" id="KW-0902">Two-component regulatory system</keyword>
<evidence type="ECO:0000313" key="5">
    <source>
        <dbReference type="Proteomes" id="UP001385951"/>
    </source>
</evidence>
<evidence type="ECO:0000256" key="2">
    <source>
        <dbReference type="ARBA" id="ARBA00023012"/>
    </source>
</evidence>
<dbReference type="Pfam" id="PF00672">
    <property type="entry name" value="HAMP"/>
    <property type="match status" value="2"/>
</dbReference>
<evidence type="ECO:0000256" key="1">
    <source>
        <dbReference type="ARBA" id="ARBA00022553"/>
    </source>
</evidence>
<organism evidence="4 5">
    <name type="scientific">Cerrena zonata</name>
    <dbReference type="NCBI Taxonomy" id="2478898"/>
    <lineage>
        <taxon>Eukaryota</taxon>
        <taxon>Fungi</taxon>
        <taxon>Dikarya</taxon>
        <taxon>Basidiomycota</taxon>
        <taxon>Agaricomycotina</taxon>
        <taxon>Agaricomycetes</taxon>
        <taxon>Polyporales</taxon>
        <taxon>Cerrenaceae</taxon>
        <taxon>Cerrena</taxon>
    </lineage>
</organism>
<feature type="domain" description="HAMP" evidence="3">
    <location>
        <begin position="104"/>
        <end position="156"/>
    </location>
</feature>
<dbReference type="CDD" id="cd06225">
    <property type="entry name" value="HAMP"/>
    <property type="match status" value="1"/>
</dbReference>
<dbReference type="Gene3D" id="1.20.120.1530">
    <property type="match status" value="1"/>
</dbReference>
<dbReference type="PANTHER" id="PTHR45339:SF1">
    <property type="entry name" value="HYBRID SIGNAL TRANSDUCTION HISTIDINE KINASE J"/>
    <property type="match status" value="1"/>
</dbReference>
<name>A0AAW0G1N7_9APHY</name>
<dbReference type="SMART" id="SM00304">
    <property type="entry name" value="HAMP"/>
    <property type="match status" value="2"/>
</dbReference>
<accession>A0AAW0G1N7</accession>
<dbReference type="GO" id="GO:0000160">
    <property type="term" value="P:phosphorelay signal transduction system"/>
    <property type="evidence" value="ECO:0007669"/>
    <property type="project" value="UniProtKB-KW"/>
</dbReference>
<reference evidence="4 5" key="1">
    <citation type="submission" date="2022-09" db="EMBL/GenBank/DDBJ databases">
        <authorList>
            <person name="Palmer J.M."/>
        </authorList>
    </citation>
    <scope>NUCLEOTIDE SEQUENCE [LARGE SCALE GENOMIC DNA]</scope>
    <source>
        <strain evidence="4 5">DSM 7382</strain>
    </source>
</reference>
<keyword evidence="1" id="KW-0597">Phosphoprotein</keyword>
<evidence type="ECO:0000259" key="3">
    <source>
        <dbReference type="PROSITE" id="PS50885"/>
    </source>
</evidence>
<comment type="caution">
    <text evidence="4">The sequence shown here is derived from an EMBL/GenBank/DDBJ whole genome shotgun (WGS) entry which is preliminary data.</text>
</comment>
<dbReference type="EMBL" id="JASBNA010000026">
    <property type="protein sequence ID" value="KAK7684294.1"/>
    <property type="molecule type" value="Genomic_DNA"/>
</dbReference>
<feature type="domain" description="HAMP" evidence="3">
    <location>
        <begin position="23"/>
        <end position="68"/>
    </location>
</feature>
<proteinExistence type="predicted"/>
<sequence>MATTHLKVVVLDRWSPMFGSKARSLQEVTKAITNGDLSKTVDINVQGEMLELTTTVKQMVSCLSTLAGEATRVSLKVGTEGKIGSQSNIPNVQVLTDSVNLTAMNLTNQVHSIADVTKAIASDNFTKQITIDVRGEMLDLKEIVNDVTASLSIRRRSYKSG</sequence>
<dbReference type="AlphaFoldDB" id="A0AAW0G1N7"/>
<keyword evidence="5" id="KW-1185">Reference proteome</keyword>
<dbReference type="PANTHER" id="PTHR45339">
    <property type="entry name" value="HYBRID SIGNAL TRANSDUCTION HISTIDINE KINASE J"/>
    <property type="match status" value="1"/>
</dbReference>